<keyword evidence="2" id="KW-0963">Cytoplasm</keyword>
<dbReference type="PANTHER" id="PTHR42713">
    <property type="entry name" value="HISTIDINE KINASE-RELATED"/>
    <property type="match status" value="1"/>
</dbReference>
<proteinExistence type="predicted"/>
<keyword evidence="7" id="KW-0804">Transcription</keyword>
<dbReference type="InterPro" id="IPR001789">
    <property type="entry name" value="Sig_transdc_resp-reg_receiver"/>
</dbReference>
<comment type="caution">
    <text evidence="13">The sequence shown here is derived from an EMBL/GenBank/DDBJ whole genome shotgun (WGS) entry which is preliminary data.</text>
</comment>
<dbReference type="AlphaFoldDB" id="A0A927GQY4"/>
<keyword evidence="14" id="KW-1185">Reference proteome</keyword>
<dbReference type="InterPro" id="IPR020449">
    <property type="entry name" value="Tscrpt_reg_AraC-type_HTH"/>
</dbReference>
<keyword evidence="4" id="KW-0902">Two-component regulatory system</keyword>
<dbReference type="InterPro" id="IPR041522">
    <property type="entry name" value="CdaR_GGDEF"/>
</dbReference>
<dbReference type="PROSITE" id="PS01124">
    <property type="entry name" value="HTH_ARAC_FAMILY_2"/>
    <property type="match status" value="1"/>
</dbReference>
<comment type="subcellular location">
    <subcellularLocation>
        <location evidence="1">Cytoplasm</location>
    </subcellularLocation>
</comment>
<dbReference type="Proteomes" id="UP000621560">
    <property type="component" value="Unassembled WGS sequence"/>
</dbReference>
<keyword evidence="9" id="KW-0175">Coiled coil</keyword>
<evidence type="ECO:0000256" key="4">
    <source>
        <dbReference type="ARBA" id="ARBA00023012"/>
    </source>
</evidence>
<dbReference type="InterPro" id="IPR009057">
    <property type="entry name" value="Homeodomain-like_sf"/>
</dbReference>
<dbReference type="GO" id="GO:0043565">
    <property type="term" value="F:sequence-specific DNA binding"/>
    <property type="evidence" value="ECO:0007669"/>
    <property type="project" value="InterPro"/>
</dbReference>
<evidence type="ECO:0000256" key="8">
    <source>
        <dbReference type="PROSITE-ProRule" id="PRU00169"/>
    </source>
</evidence>
<feature type="domain" description="HTH araC/xylS-type" evidence="10">
    <location>
        <begin position="444"/>
        <end position="543"/>
    </location>
</feature>
<keyword evidence="5" id="KW-0805">Transcription regulation</keyword>
<sequence length="545" mass="61616">MYKMLIVDDEPAVRAGLRRYVDWTAYGIEWAGEADDGDVALEMIAQQPPDLVLTDIRMPSMDGITMARRIAQSHPQCKIVFISGHDDADYLKSALKINATDYIFKPVNRKELEAVVRRVVDELDAQRREQQQRRQLMEQLKEGLPLLRERLLLALMTSGAPRRGLDERIAFLGLDLPVTSAYWVIVVEIDDLSEVTASRSERDAQLLWYAVLNIVQELVDTYFRGYVIAHQHGEFVGLLQTLEGGESPDGAEALLALAADIRSSLERYLRLGVTIGISDRAEGLARVAGAYRQAREAADHRWYLGKNRIITMDSLHHAERGGEPALHRVDAEQLEPLFSALKGDESDRLDAALDEVFQVLSRNRGDGLKYGQSVCLQIVLAVRQLLLEMELHTPELEAAETALWHALLARETLGEMREELAAYLGEVGGRIRERRSGKVANLVERVRTVIERQYGDSQLTVAEIAKTVYLSPTYVSLLFKQETGQTINEYLTQVRIERAKALLREPQHKFYDICYAIGYNDPSYFTRLFKKATGLTPSAYREHHG</sequence>
<feature type="coiled-coil region" evidence="9">
    <location>
        <begin position="109"/>
        <end position="140"/>
    </location>
</feature>
<organism evidence="13 14">
    <name type="scientific">Paenibacillus sabuli</name>
    <dbReference type="NCBI Taxonomy" id="2772509"/>
    <lineage>
        <taxon>Bacteria</taxon>
        <taxon>Bacillati</taxon>
        <taxon>Bacillota</taxon>
        <taxon>Bacilli</taxon>
        <taxon>Bacillales</taxon>
        <taxon>Paenibacillaceae</taxon>
        <taxon>Paenibacillus</taxon>
    </lineage>
</organism>
<dbReference type="GO" id="GO:0005737">
    <property type="term" value="C:cytoplasm"/>
    <property type="evidence" value="ECO:0007669"/>
    <property type="project" value="UniProtKB-SubCell"/>
</dbReference>
<dbReference type="InterPro" id="IPR000160">
    <property type="entry name" value="GGDEF_dom"/>
</dbReference>
<evidence type="ECO:0000256" key="9">
    <source>
        <dbReference type="SAM" id="Coils"/>
    </source>
</evidence>
<dbReference type="Gene3D" id="1.10.10.60">
    <property type="entry name" value="Homeodomain-like"/>
    <property type="match status" value="2"/>
</dbReference>
<feature type="domain" description="Response regulatory" evidence="11">
    <location>
        <begin position="3"/>
        <end position="120"/>
    </location>
</feature>
<dbReference type="Pfam" id="PF17853">
    <property type="entry name" value="GGDEF_2"/>
    <property type="match status" value="1"/>
</dbReference>
<evidence type="ECO:0000259" key="12">
    <source>
        <dbReference type="PROSITE" id="PS50887"/>
    </source>
</evidence>
<dbReference type="PRINTS" id="PR00032">
    <property type="entry name" value="HTHARAC"/>
</dbReference>
<dbReference type="Pfam" id="PF12833">
    <property type="entry name" value="HTH_18"/>
    <property type="match status" value="1"/>
</dbReference>
<dbReference type="CDD" id="cd17536">
    <property type="entry name" value="REC_YesN-like"/>
    <property type="match status" value="1"/>
</dbReference>
<accession>A0A927GQY4</accession>
<gene>
    <name evidence="13" type="ORF">IDH44_06635</name>
</gene>
<evidence type="ECO:0000256" key="2">
    <source>
        <dbReference type="ARBA" id="ARBA00022490"/>
    </source>
</evidence>
<dbReference type="PROSITE" id="PS50110">
    <property type="entry name" value="RESPONSE_REGULATORY"/>
    <property type="match status" value="1"/>
</dbReference>
<dbReference type="GO" id="GO:0003700">
    <property type="term" value="F:DNA-binding transcription factor activity"/>
    <property type="evidence" value="ECO:0007669"/>
    <property type="project" value="InterPro"/>
</dbReference>
<evidence type="ECO:0000313" key="14">
    <source>
        <dbReference type="Proteomes" id="UP000621560"/>
    </source>
</evidence>
<reference evidence="13" key="1">
    <citation type="submission" date="2020-09" db="EMBL/GenBank/DDBJ databases">
        <title>A novel bacterium of genus Paenibacillus, isolated from South China Sea.</title>
        <authorList>
            <person name="Huang H."/>
            <person name="Mo K."/>
            <person name="Hu Y."/>
        </authorList>
    </citation>
    <scope>NUCLEOTIDE SEQUENCE</scope>
    <source>
        <strain evidence="13">IB182496</strain>
    </source>
</reference>
<evidence type="ECO:0000259" key="10">
    <source>
        <dbReference type="PROSITE" id="PS01124"/>
    </source>
</evidence>
<evidence type="ECO:0000256" key="6">
    <source>
        <dbReference type="ARBA" id="ARBA00023125"/>
    </source>
</evidence>
<dbReference type="SUPFAM" id="SSF52172">
    <property type="entry name" value="CheY-like"/>
    <property type="match status" value="1"/>
</dbReference>
<dbReference type="InterPro" id="IPR051552">
    <property type="entry name" value="HptR"/>
</dbReference>
<dbReference type="GO" id="GO:0000160">
    <property type="term" value="P:phosphorelay signal transduction system"/>
    <property type="evidence" value="ECO:0007669"/>
    <property type="project" value="UniProtKB-KW"/>
</dbReference>
<dbReference type="SMART" id="SM00448">
    <property type="entry name" value="REC"/>
    <property type="match status" value="1"/>
</dbReference>
<evidence type="ECO:0000256" key="5">
    <source>
        <dbReference type="ARBA" id="ARBA00023015"/>
    </source>
</evidence>
<feature type="domain" description="GGDEF" evidence="12">
    <location>
        <begin position="180"/>
        <end position="314"/>
    </location>
</feature>
<dbReference type="InterPro" id="IPR018062">
    <property type="entry name" value="HTH_AraC-typ_CS"/>
</dbReference>
<dbReference type="PANTHER" id="PTHR42713:SF3">
    <property type="entry name" value="TRANSCRIPTIONAL REGULATORY PROTEIN HPTR"/>
    <property type="match status" value="1"/>
</dbReference>
<dbReference type="SMART" id="SM00342">
    <property type="entry name" value="HTH_ARAC"/>
    <property type="match status" value="1"/>
</dbReference>
<evidence type="ECO:0000256" key="3">
    <source>
        <dbReference type="ARBA" id="ARBA00022553"/>
    </source>
</evidence>
<evidence type="ECO:0000259" key="11">
    <source>
        <dbReference type="PROSITE" id="PS50110"/>
    </source>
</evidence>
<dbReference type="EMBL" id="JACXIZ010000012">
    <property type="protein sequence ID" value="MBD2844863.1"/>
    <property type="molecule type" value="Genomic_DNA"/>
</dbReference>
<dbReference type="SUPFAM" id="SSF46689">
    <property type="entry name" value="Homeodomain-like"/>
    <property type="match status" value="2"/>
</dbReference>
<dbReference type="PROSITE" id="PS50887">
    <property type="entry name" value="GGDEF"/>
    <property type="match status" value="1"/>
</dbReference>
<name>A0A927GQY4_9BACL</name>
<protein>
    <submittedName>
        <fullName evidence="13">Response regulator</fullName>
    </submittedName>
</protein>
<feature type="modified residue" description="4-aspartylphosphate" evidence="8">
    <location>
        <position position="55"/>
    </location>
</feature>
<dbReference type="InterPro" id="IPR018060">
    <property type="entry name" value="HTH_AraC"/>
</dbReference>
<keyword evidence="3 8" id="KW-0597">Phosphoprotein</keyword>
<evidence type="ECO:0000256" key="1">
    <source>
        <dbReference type="ARBA" id="ARBA00004496"/>
    </source>
</evidence>
<dbReference type="InterPro" id="IPR011006">
    <property type="entry name" value="CheY-like_superfamily"/>
</dbReference>
<dbReference type="Pfam" id="PF00072">
    <property type="entry name" value="Response_reg"/>
    <property type="match status" value="1"/>
</dbReference>
<dbReference type="Gene3D" id="3.40.50.2300">
    <property type="match status" value="1"/>
</dbReference>
<evidence type="ECO:0000313" key="13">
    <source>
        <dbReference type="EMBL" id="MBD2844863.1"/>
    </source>
</evidence>
<dbReference type="PROSITE" id="PS00041">
    <property type="entry name" value="HTH_ARAC_FAMILY_1"/>
    <property type="match status" value="1"/>
</dbReference>
<evidence type="ECO:0000256" key="7">
    <source>
        <dbReference type="ARBA" id="ARBA00023163"/>
    </source>
</evidence>
<dbReference type="RefSeq" id="WP_190915910.1">
    <property type="nucleotide sequence ID" value="NZ_JACXIZ010000012.1"/>
</dbReference>
<keyword evidence="6" id="KW-0238">DNA-binding</keyword>